<dbReference type="PANTHER" id="PTHR24221">
    <property type="entry name" value="ATP-BINDING CASSETTE SUB-FAMILY B"/>
    <property type="match status" value="1"/>
</dbReference>
<feature type="transmembrane region" description="Helical" evidence="9">
    <location>
        <begin position="68"/>
        <end position="89"/>
    </location>
</feature>
<dbReference type="GO" id="GO:0016020">
    <property type="term" value="C:membrane"/>
    <property type="evidence" value="ECO:0007669"/>
    <property type="project" value="UniProtKB-SubCell"/>
</dbReference>
<dbReference type="RefSeq" id="XP_008814149.1">
    <property type="nucleotide sequence ID" value="XM_008815927.1"/>
</dbReference>
<dbReference type="EMBL" id="KI965460">
    <property type="protein sequence ID" value="EUD69447.1"/>
    <property type="molecule type" value="Genomic_DNA"/>
</dbReference>
<feature type="compositionally biased region" description="Polar residues" evidence="8">
    <location>
        <begin position="1284"/>
        <end position="1299"/>
    </location>
</feature>
<dbReference type="FunFam" id="3.40.50.300:FF:000604">
    <property type="entry name" value="ABC transporter B family member 28"/>
    <property type="match status" value="1"/>
</dbReference>
<keyword evidence="7 9" id="KW-0472">Membrane</keyword>
<dbReference type="SUPFAM" id="SSF90123">
    <property type="entry name" value="ABC transporter transmembrane region"/>
    <property type="match status" value="1"/>
</dbReference>
<dbReference type="OrthoDB" id="6500128at2759"/>
<dbReference type="SMART" id="SM00382">
    <property type="entry name" value="AAA"/>
    <property type="match status" value="1"/>
</dbReference>
<feature type="transmembrane region" description="Helical" evidence="9">
    <location>
        <begin position="101"/>
        <end position="121"/>
    </location>
</feature>
<dbReference type="GO" id="GO:0005524">
    <property type="term" value="F:ATP binding"/>
    <property type="evidence" value="ECO:0007669"/>
    <property type="project" value="UniProtKB-KW"/>
</dbReference>
<dbReference type="GO" id="GO:0016887">
    <property type="term" value="F:ATP hydrolysis activity"/>
    <property type="evidence" value="ECO:0007669"/>
    <property type="project" value="InterPro"/>
</dbReference>
<organism evidence="12 13">
    <name type="scientific">Plasmodium inui San Antonio 1</name>
    <dbReference type="NCBI Taxonomy" id="1237626"/>
    <lineage>
        <taxon>Eukaryota</taxon>
        <taxon>Sar</taxon>
        <taxon>Alveolata</taxon>
        <taxon>Apicomplexa</taxon>
        <taxon>Aconoidasida</taxon>
        <taxon>Haemosporida</taxon>
        <taxon>Plasmodiidae</taxon>
        <taxon>Plasmodium</taxon>
        <taxon>Plasmodium (Plasmodium)</taxon>
    </lineage>
</organism>
<feature type="transmembrane region" description="Helical" evidence="9">
    <location>
        <begin position="141"/>
        <end position="163"/>
    </location>
</feature>
<evidence type="ECO:0000313" key="12">
    <source>
        <dbReference type="EMBL" id="EUD69447.1"/>
    </source>
</evidence>
<feature type="transmembrane region" description="Helical" evidence="9">
    <location>
        <begin position="465"/>
        <end position="485"/>
    </location>
</feature>
<dbReference type="InterPro" id="IPR027417">
    <property type="entry name" value="P-loop_NTPase"/>
</dbReference>
<evidence type="ECO:0000259" key="11">
    <source>
        <dbReference type="PROSITE" id="PS50929"/>
    </source>
</evidence>
<dbReference type="InterPro" id="IPR017871">
    <property type="entry name" value="ABC_transporter-like_CS"/>
</dbReference>
<dbReference type="Proteomes" id="UP000030640">
    <property type="component" value="Unassembled WGS sequence"/>
</dbReference>
<feature type="transmembrane region" description="Helical" evidence="9">
    <location>
        <begin position="29"/>
        <end position="48"/>
    </location>
</feature>
<evidence type="ECO:0000313" key="13">
    <source>
        <dbReference type="Proteomes" id="UP000030640"/>
    </source>
</evidence>
<feature type="transmembrane region" description="Helical" evidence="9">
    <location>
        <begin position="387"/>
        <end position="404"/>
    </location>
</feature>
<evidence type="ECO:0000256" key="2">
    <source>
        <dbReference type="ARBA" id="ARBA00022448"/>
    </source>
</evidence>
<feature type="domain" description="ABC transporter" evidence="10">
    <location>
        <begin position="675"/>
        <end position="910"/>
    </location>
</feature>
<sequence>MDVSNYEYLRYLGIQNEVKRRKVQKKISIYHVIDIVILVLLFLGCYQFDVNQSYQNERNLFYSFYKSLVDLFFLNVFRIFYTIVLALLYAKMRSLKRLEKVQIFTRHITGMLTIVNTLKMINLEYNMISGGQPTDESNRIYVGIARVVIMLYSLLSSIYFYFVHIQLYTMKKRTIFAKDELERLLVSDLKCRKYQMFGAKGGSNLQETHASTMNNDSIVADCKNASFWNQSYTKLSDSDDVFKSLKKKKSWCRRNFAQMGNAFVEKNVKEALLKKEKGKYLPGKQMEGRGGLTSGGHHGAWSSPSGNAKSNLTLLEDKLTYKEFSNILLPYIWPSRRVDQKGNSLILRTYVVLIFLFIILSKVFSVVCPIYLGLASDEVLKKDMRNSFFYLTLYVTFFFISKFLKEICGILYSQVQQSAFIELQESVFQKFHNLSYEWFSTKNAGGIMRIVDRGTESANSLMSSLLMYIIPATIEGVVTCIIFVIKYKNSLLGSVLYLGLTLYIYATVKITKWRKKIRSKANKMDNVYHDIAHDSLSNYENVKYFSNENYEIKRFCSALSNYNRYNLKILNSLGVLNSVQQLILNATLFFTLLCVIRMIVNDGADSGTFISVVVYTSNVFAPLTILGTLYANIVKAFTDISDLTDILREKVDMAEDSDLEQFSLTSHEKKFGVSIQFVDVNFHYPSEPQHMALKDVNIYIQPGTTCALVGHTGSGKTTISKLLYRFYDAEGEIKIGGRNVSEYTRNSVRNIIGIVPQDTILFNETIRYNVLYGKLDATEEQLIEAVKSAQLYDFIMSLPKKWDTVVGDKGVKLSGGERQRIAIARCLLKDPKIVIFDEATSSLDSKTEFLFQKAVEDLRKNRTLIIIAHRLSTISSAELIVLLNKGRIVERGTHQHLLTLNGEYAEMWNMQSRANDLFTDDNLSNDENRSAPSLARQGGDNYRFVPGLVAKASSAVGAFSGSGKKDNNYGSRKEGLGHLDVRSIVNEAVRSGIRAGRANRARENKQIGSKRSDSCSNTDGSVARASDVNRVGSMNNMNSIGNVSGIGNVSDFANDGGFTSGRSIFSPRNQNVNSVYGGANENYSTIYEMKKQNGGSIFRGIGASNDTAHGSCADDSMGSGSARNGSVRNGSVPNGRVPNGSVRGGSVQSGRQSDRGSVQSGRGSDRGSVQSGRQSDGASSMNVNDTEHVRNEFSSVRSSNRHIHVANSSVGDTSGEQINVDGGHISVGADSRENSVIDAGEHMTMEAGSSDNMANEPVNSEDMAVESISTEHITVGRGEQNSALDSSAYSGLDSANSPVDNDTNHNSYNSSSTNNEMDIRGEDNNINNDANTFSGSGTNENNITTNDLDNQDYSSAFQIDYQLDPSEPITMQEQESMYDRTLANEQMNLNFNDPTIANESTTANDPTTVNDPTTANEASVSYDYNAAALDDYSYDDGVDNDNY</sequence>
<dbReference type="InterPro" id="IPR039421">
    <property type="entry name" value="Type_1_exporter"/>
</dbReference>
<evidence type="ECO:0008006" key="14">
    <source>
        <dbReference type="Google" id="ProtNLM"/>
    </source>
</evidence>
<feature type="region of interest" description="Disordered" evidence="8">
    <location>
        <begin position="1284"/>
        <end position="1325"/>
    </location>
</feature>
<dbReference type="PROSITE" id="PS00211">
    <property type="entry name" value="ABC_TRANSPORTER_1"/>
    <property type="match status" value="1"/>
</dbReference>
<dbReference type="VEuPathDB" id="PlasmoDB:C922_00310"/>
<name>W7A8A6_9APIC</name>
<evidence type="ECO:0000256" key="1">
    <source>
        <dbReference type="ARBA" id="ARBA00004141"/>
    </source>
</evidence>
<feature type="compositionally biased region" description="Low complexity" evidence="8">
    <location>
        <begin position="1140"/>
        <end position="1157"/>
    </location>
</feature>
<dbReference type="Pfam" id="PF00005">
    <property type="entry name" value="ABC_tran"/>
    <property type="match status" value="1"/>
</dbReference>
<dbReference type="Gene3D" id="3.40.50.300">
    <property type="entry name" value="P-loop containing nucleotide triphosphate hydrolases"/>
    <property type="match status" value="1"/>
</dbReference>
<dbReference type="InterPro" id="IPR036640">
    <property type="entry name" value="ABC1_TM_sf"/>
</dbReference>
<dbReference type="PROSITE" id="PS50929">
    <property type="entry name" value="ABC_TM1F"/>
    <property type="match status" value="1"/>
</dbReference>
<proteinExistence type="predicted"/>
<keyword evidence="4" id="KW-0547">Nucleotide-binding</keyword>
<evidence type="ECO:0000256" key="3">
    <source>
        <dbReference type="ARBA" id="ARBA00022692"/>
    </source>
</evidence>
<dbReference type="PANTHER" id="PTHR24221:SF503">
    <property type="entry name" value="MITOCHONDRIAL POTASSIUM CHANNEL ATP-BINDING SUBUNIT"/>
    <property type="match status" value="1"/>
</dbReference>
<dbReference type="InterPro" id="IPR011527">
    <property type="entry name" value="ABC1_TM_dom"/>
</dbReference>
<comment type="subcellular location">
    <subcellularLocation>
        <location evidence="1">Membrane</location>
        <topology evidence="1">Multi-pass membrane protein</topology>
    </subcellularLocation>
</comment>
<evidence type="ECO:0000256" key="5">
    <source>
        <dbReference type="ARBA" id="ARBA00022840"/>
    </source>
</evidence>
<evidence type="ECO:0000256" key="6">
    <source>
        <dbReference type="ARBA" id="ARBA00022989"/>
    </source>
</evidence>
<accession>W7A8A6</accession>
<feature type="compositionally biased region" description="Polar residues" evidence="8">
    <location>
        <begin position="1158"/>
        <end position="1184"/>
    </location>
</feature>
<feature type="transmembrane region" description="Helical" evidence="9">
    <location>
        <begin position="491"/>
        <end position="508"/>
    </location>
</feature>
<keyword evidence="3 9" id="KW-0812">Transmembrane</keyword>
<protein>
    <recommendedName>
        <fullName evidence="14">Multidrug resistance protein 2</fullName>
    </recommendedName>
</protein>
<keyword evidence="6 9" id="KW-1133">Transmembrane helix</keyword>
<dbReference type="PROSITE" id="PS50893">
    <property type="entry name" value="ABC_TRANSPORTER_2"/>
    <property type="match status" value="1"/>
</dbReference>
<feature type="transmembrane region" description="Helical" evidence="9">
    <location>
        <begin position="345"/>
        <end position="372"/>
    </location>
</feature>
<dbReference type="GO" id="GO:0140359">
    <property type="term" value="F:ABC-type transporter activity"/>
    <property type="evidence" value="ECO:0007669"/>
    <property type="project" value="InterPro"/>
</dbReference>
<evidence type="ECO:0000256" key="9">
    <source>
        <dbReference type="SAM" id="Phobius"/>
    </source>
</evidence>
<evidence type="ECO:0000256" key="8">
    <source>
        <dbReference type="SAM" id="MobiDB-lite"/>
    </source>
</evidence>
<dbReference type="InterPro" id="IPR003439">
    <property type="entry name" value="ABC_transporter-like_ATP-bd"/>
</dbReference>
<feature type="transmembrane region" description="Helical" evidence="9">
    <location>
        <begin position="612"/>
        <end position="633"/>
    </location>
</feature>
<feature type="region of interest" description="Disordered" evidence="8">
    <location>
        <begin position="919"/>
        <end position="938"/>
    </location>
</feature>
<dbReference type="Pfam" id="PF00664">
    <property type="entry name" value="ABC_membrane"/>
    <property type="match status" value="1"/>
</dbReference>
<evidence type="ECO:0000259" key="10">
    <source>
        <dbReference type="PROSITE" id="PS50893"/>
    </source>
</evidence>
<reference evidence="12 13" key="1">
    <citation type="submission" date="2013-02" db="EMBL/GenBank/DDBJ databases">
        <title>The Genome Sequence of Plasmodium inui San Antonio 1.</title>
        <authorList>
            <consortium name="The Broad Institute Genome Sequencing Platform"/>
            <consortium name="The Broad Institute Genome Sequencing Center for Infectious Disease"/>
            <person name="Neafsey D."/>
            <person name="Cheeseman I."/>
            <person name="Volkman S."/>
            <person name="Adams J."/>
            <person name="Walker B."/>
            <person name="Young S.K."/>
            <person name="Zeng Q."/>
            <person name="Gargeya S."/>
            <person name="Fitzgerald M."/>
            <person name="Haas B."/>
            <person name="Abouelleil A."/>
            <person name="Alvarado L."/>
            <person name="Arachchi H.M."/>
            <person name="Berlin A.M."/>
            <person name="Chapman S.B."/>
            <person name="Dewar J."/>
            <person name="Goldberg J."/>
            <person name="Griggs A."/>
            <person name="Gujja S."/>
            <person name="Hansen M."/>
            <person name="Howarth C."/>
            <person name="Imamovic A."/>
            <person name="Larimer J."/>
            <person name="McCowan C."/>
            <person name="Murphy C."/>
            <person name="Neiman D."/>
            <person name="Pearson M."/>
            <person name="Priest M."/>
            <person name="Roberts A."/>
            <person name="Saif S."/>
            <person name="Shea T."/>
            <person name="Sisk P."/>
            <person name="Sykes S."/>
            <person name="Wortman J."/>
            <person name="Nusbaum C."/>
            <person name="Birren B."/>
        </authorList>
    </citation>
    <scope>NUCLEOTIDE SEQUENCE [LARGE SCALE GENOMIC DNA]</scope>
    <source>
        <strain evidence="12 13">San Antonio 1</strain>
    </source>
</reference>
<evidence type="ECO:0000256" key="7">
    <source>
        <dbReference type="ARBA" id="ARBA00023136"/>
    </source>
</evidence>
<dbReference type="CDD" id="cd18560">
    <property type="entry name" value="ABC_6TM_ATM1_ABCB7_HMT1_ABCB6"/>
    <property type="match status" value="1"/>
</dbReference>
<feature type="region of interest" description="Disordered" evidence="8">
    <location>
        <begin position="1394"/>
        <end position="1417"/>
    </location>
</feature>
<feature type="compositionally biased region" description="Low complexity" evidence="8">
    <location>
        <begin position="1300"/>
        <end position="1315"/>
    </location>
</feature>
<dbReference type="GO" id="GO:0005737">
    <property type="term" value="C:cytoplasm"/>
    <property type="evidence" value="ECO:0007669"/>
    <property type="project" value="UniProtKB-ARBA"/>
</dbReference>
<keyword evidence="13" id="KW-1185">Reference proteome</keyword>
<keyword evidence="2" id="KW-0813">Transport</keyword>
<feature type="compositionally biased region" description="Basic and acidic residues" evidence="8">
    <location>
        <begin position="1000"/>
        <end position="1013"/>
    </location>
</feature>
<gene>
    <name evidence="12" type="ORF">C922_00310</name>
</gene>
<evidence type="ECO:0000256" key="4">
    <source>
        <dbReference type="ARBA" id="ARBA00022741"/>
    </source>
</evidence>
<dbReference type="Gene3D" id="1.20.1560.10">
    <property type="entry name" value="ABC transporter type 1, transmembrane domain"/>
    <property type="match status" value="1"/>
</dbReference>
<dbReference type="GeneID" id="20035584"/>
<feature type="region of interest" description="Disordered" evidence="8">
    <location>
        <begin position="996"/>
        <end position="1024"/>
    </location>
</feature>
<feature type="domain" description="ABC transmembrane type-1" evidence="11">
    <location>
        <begin position="352"/>
        <end position="635"/>
    </location>
</feature>
<dbReference type="SUPFAM" id="SSF52540">
    <property type="entry name" value="P-loop containing nucleoside triphosphate hydrolases"/>
    <property type="match status" value="1"/>
</dbReference>
<dbReference type="InterPro" id="IPR003593">
    <property type="entry name" value="AAA+_ATPase"/>
</dbReference>
<feature type="region of interest" description="Disordered" evidence="8">
    <location>
        <begin position="1112"/>
        <end position="1187"/>
    </location>
</feature>
<keyword evidence="5" id="KW-0067">ATP-binding</keyword>
<feature type="compositionally biased region" description="Polar residues" evidence="8">
    <location>
        <begin position="1118"/>
        <end position="1132"/>
    </location>
</feature>